<accession>A0A292ZPF7</accession>
<evidence type="ECO:0000313" key="3">
    <source>
        <dbReference type="Proteomes" id="UP000221538"/>
    </source>
</evidence>
<feature type="domain" description="FecR protein" evidence="1">
    <location>
        <begin position="1"/>
        <end position="47"/>
    </location>
</feature>
<dbReference type="GO" id="GO:0016989">
    <property type="term" value="F:sigma factor antagonist activity"/>
    <property type="evidence" value="ECO:0007669"/>
    <property type="project" value="TreeGrafter"/>
</dbReference>
<organism evidence="2 3">
    <name type="scientific">Sphingobium fuliginis (strain ATCC 27551)</name>
    <dbReference type="NCBI Taxonomy" id="336203"/>
    <lineage>
        <taxon>Bacteria</taxon>
        <taxon>Pseudomonadati</taxon>
        <taxon>Pseudomonadota</taxon>
        <taxon>Alphaproteobacteria</taxon>
        <taxon>Sphingomonadales</taxon>
        <taxon>Sphingomonadaceae</taxon>
        <taxon>Sphingobium</taxon>
    </lineage>
</organism>
<comment type="caution">
    <text evidence="2">The sequence shown here is derived from an EMBL/GenBank/DDBJ whole genome shotgun (WGS) entry which is preliminary data.</text>
</comment>
<dbReference type="AlphaFoldDB" id="A0A292ZPF7"/>
<dbReference type="Pfam" id="PF04773">
    <property type="entry name" value="FecR"/>
    <property type="match status" value="1"/>
</dbReference>
<name>A0A292ZPF7_SPHSA</name>
<protein>
    <submittedName>
        <fullName evidence="2">Iron siderophore sensor protein</fullName>
    </submittedName>
</protein>
<reference evidence="2 3" key="2">
    <citation type="journal article" date="2013" name="Environ. Sci. Technol.">
        <title>The 4-tert-butylphenol-utilizing bacterium Sphingobium fuliginis OMI can degrade bisphenols via phenolic ring hydroxylation and meta-cleavage pathway.</title>
        <authorList>
            <person name="Ogata Y."/>
            <person name="Goda S."/>
            <person name="Toyama T."/>
            <person name="Sei K."/>
            <person name="Ike M."/>
        </authorList>
    </citation>
    <scope>NUCLEOTIDE SEQUENCE [LARGE SCALE GENOMIC DNA]</scope>
    <source>
        <strain evidence="2 3">OMI</strain>
    </source>
</reference>
<dbReference type="InterPro" id="IPR012373">
    <property type="entry name" value="Ferrdict_sens_TM"/>
</dbReference>
<dbReference type="InterPro" id="IPR006860">
    <property type="entry name" value="FecR"/>
</dbReference>
<evidence type="ECO:0000259" key="1">
    <source>
        <dbReference type="Pfam" id="PF04773"/>
    </source>
</evidence>
<dbReference type="Proteomes" id="UP000221538">
    <property type="component" value="Unassembled WGS sequence"/>
</dbReference>
<dbReference type="Gene3D" id="2.60.120.1440">
    <property type="match status" value="1"/>
</dbReference>
<gene>
    <name evidence="2" type="ORF">SFOMI_5375</name>
</gene>
<proteinExistence type="predicted"/>
<sequence length="169" mass="18427">MFDVAHDKSRPFDVDAGVATVRALGTRFEIDRQQSDANILLIEGKVRVDAAQCPSDKCTDQLLPGDMMMAREAGLGEKERGNVEAITSWTTGRLQFEGRSLAAAVDEVNRYSKAPIILEAPDLADERVNGGFAVGDRDAFIRAVIALYPLRAEPQTNGTIRLVPDPVRS</sequence>
<evidence type="ECO:0000313" key="2">
    <source>
        <dbReference type="EMBL" id="GAY24790.1"/>
    </source>
</evidence>
<dbReference type="PANTHER" id="PTHR30273:SF2">
    <property type="entry name" value="PROTEIN FECR"/>
    <property type="match status" value="1"/>
</dbReference>
<dbReference type="PANTHER" id="PTHR30273">
    <property type="entry name" value="PERIPLASMIC SIGNAL SENSOR AND SIGMA FACTOR ACTIVATOR FECR-RELATED"/>
    <property type="match status" value="1"/>
</dbReference>
<dbReference type="EMBL" id="BEWI01000034">
    <property type="protein sequence ID" value="GAY24790.1"/>
    <property type="molecule type" value="Genomic_DNA"/>
</dbReference>
<reference evidence="2 3" key="1">
    <citation type="journal article" date="2013" name="Biodegradation">
        <title>Occurrence of 4-tert-butylphenol (4-t-BP) biodegradation in an aquatic sample caused by the presence of Spirodela polyrrhiza and isolation of a 4-t-BP-utilizing bacterium.</title>
        <authorList>
            <person name="Ogata Y."/>
            <person name="Toyama T."/>
            <person name="Yu N."/>
            <person name="Wang X."/>
            <person name="Sei K."/>
            <person name="Ike M."/>
        </authorList>
    </citation>
    <scope>NUCLEOTIDE SEQUENCE [LARGE SCALE GENOMIC DNA]</scope>
    <source>
        <strain evidence="2 3">OMI</strain>
    </source>
</reference>